<evidence type="ECO:0000259" key="1">
    <source>
        <dbReference type="Pfam" id="PF13629"/>
    </source>
</evidence>
<dbReference type="Pfam" id="PF13629">
    <property type="entry name" value="T2SS-T3SS_pil_N"/>
    <property type="match status" value="1"/>
</dbReference>
<organism evidence="2 3">
    <name type="scientific">Candidatus Phaeomarinibacter ectocarpi</name>
    <dbReference type="NCBI Taxonomy" id="1458461"/>
    <lineage>
        <taxon>Bacteria</taxon>
        <taxon>Pseudomonadati</taxon>
        <taxon>Pseudomonadota</taxon>
        <taxon>Alphaproteobacteria</taxon>
        <taxon>Hyphomicrobiales</taxon>
        <taxon>Parvibaculaceae</taxon>
        <taxon>Candidatus Phaeomarinibacter</taxon>
    </lineage>
</organism>
<evidence type="ECO:0000313" key="2">
    <source>
        <dbReference type="EMBL" id="CDO59915.1"/>
    </source>
</evidence>
<evidence type="ECO:0000313" key="3">
    <source>
        <dbReference type="Proteomes" id="UP000032160"/>
    </source>
</evidence>
<dbReference type="RefSeq" id="WP_052534260.1">
    <property type="nucleotide sequence ID" value="NZ_HG966617.1"/>
</dbReference>
<accession>X5MLY8</accession>
<reference evidence="2 3" key="1">
    <citation type="journal article" date="2014" name="Front. Genet.">
        <title>Genome and metabolic network of "Candidatus Phaeomarinobacter ectocarpi" Ec32, a new candidate genus of Alphaproteobacteria frequently associated with brown algae.</title>
        <authorList>
            <person name="Dittami S.M."/>
            <person name="Barbeyron T."/>
            <person name="Boyen C."/>
            <person name="Cambefort J."/>
            <person name="Collet G."/>
            <person name="Delage L."/>
            <person name="Gobet A."/>
            <person name="Groisillier A."/>
            <person name="Leblanc C."/>
            <person name="Michel G."/>
            <person name="Scornet D."/>
            <person name="Siegel A."/>
            <person name="Tapia J.E."/>
            <person name="Tonon T."/>
        </authorList>
    </citation>
    <scope>NUCLEOTIDE SEQUENCE [LARGE SCALE GENOMIC DNA]</scope>
    <source>
        <strain evidence="2 3">Ec32</strain>
    </source>
</reference>
<name>X5MLY8_9HYPH</name>
<dbReference type="OrthoDB" id="9815749at2"/>
<dbReference type="HOGENOM" id="CLU_132581_0_0_5"/>
<dbReference type="EMBL" id="HG966617">
    <property type="protein sequence ID" value="CDO59915.1"/>
    <property type="molecule type" value="Genomic_DNA"/>
</dbReference>
<dbReference type="Proteomes" id="UP000032160">
    <property type="component" value="Chromosome I"/>
</dbReference>
<dbReference type="AlphaFoldDB" id="X5MLY8"/>
<feature type="domain" description="Pilus formation protein N-terminal" evidence="1">
    <location>
        <begin position="52"/>
        <end position="120"/>
    </location>
</feature>
<dbReference type="InterPro" id="IPR032789">
    <property type="entry name" value="T2SS-T3SS_pil_N"/>
</dbReference>
<dbReference type="KEGG" id="pect:BN1012_Phect1701"/>
<protein>
    <submittedName>
        <fullName evidence="2">Similar to secretin RcpA/CpaC, associated with Flp pilus assembly</fullName>
    </submittedName>
</protein>
<sequence>MRETLIAPAKDALTTAKRAARAACIAAAVPAVLASIPVHTAQAGGMYEMVSHDFKVGIDQAKMLRIEGAAAIVAVGNPSIADAILQGPDMLLLIGRTYGATNVLVFDHDGNETASLIVNVVDAAPRLLTLHRGNAQASYNCAPHCQPVLRIGDDETVTERITTQSGNKMGLATEGAEATAQGSSEE</sequence>
<keyword evidence="3" id="KW-1185">Reference proteome</keyword>
<proteinExistence type="predicted"/>
<dbReference type="STRING" id="1458461.BN1012_Phect1701"/>
<gene>
    <name evidence="2" type="ORF">BN1012_Phect1701</name>
</gene>